<evidence type="ECO:0000256" key="1">
    <source>
        <dbReference type="SAM" id="SignalP"/>
    </source>
</evidence>
<evidence type="ECO:0000313" key="3">
    <source>
        <dbReference type="EMBL" id="KAF0712609.1"/>
    </source>
</evidence>
<organism evidence="3 4">
    <name type="scientific">Aphis craccivora</name>
    <name type="common">Cowpea aphid</name>
    <dbReference type="NCBI Taxonomy" id="307492"/>
    <lineage>
        <taxon>Eukaryota</taxon>
        <taxon>Metazoa</taxon>
        <taxon>Ecdysozoa</taxon>
        <taxon>Arthropoda</taxon>
        <taxon>Hexapoda</taxon>
        <taxon>Insecta</taxon>
        <taxon>Pterygota</taxon>
        <taxon>Neoptera</taxon>
        <taxon>Paraneoptera</taxon>
        <taxon>Hemiptera</taxon>
        <taxon>Sternorrhyncha</taxon>
        <taxon>Aphidomorpha</taxon>
        <taxon>Aphidoidea</taxon>
        <taxon>Aphididae</taxon>
        <taxon>Aphidini</taxon>
        <taxon>Aphis</taxon>
        <taxon>Aphis</taxon>
    </lineage>
</organism>
<keyword evidence="4" id="KW-1185">Reference proteome</keyword>
<dbReference type="InterPro" id="IPR050344">
    <property type="entry name" value="Peptidase_M1_aminopeptidases"/>
</dbReference>
<dbReference type="EMBL" id="VUJU01010873">
    <property type="protein sequence ID" value="KAF0712609.1"/>
    <property type="molecule type" value="Genomic_DNA"/>
</dbReference>
<evidence type="ECO:0000259" key="2">
    <source>
        <dbReference type="Pfam" id="PF17900"/>
    </source>
</evidence>
<name>A0A6G0VX28_APHCR</name>
<dbReference type="OrthoDB" id="6628911at2759"/>
<keyword evidence="3" id="KW-0378">Hydrolase</keyword>
<keyword evidence="1" id="KW-0732">Signal</keyword>
<feature type="signal peptide" evidence="1">
    <location>
        <begin position="1"/>
        <end position="26"/>
    </location>
</feature>
<feature type="chain" id="PRO_5026204059" evidence="1">
    <location>
        <begin position="27"/>
        <end position="219"/>
    </location>
</feature>
<sequence length="219" mass="24638">MCTNTVITIVALVCAAIAIRPIACSADRQATAQGESDGSSSYRLPRDTQPLAYGLRLVPKYDKGSNLYTFGGQVEILIYVNSITPNVTLNAKDMQIKSVAITELKTQKDLEVDSYEIDNKAEILKIYAASNLLVGRRYQVKIVFQGLLRTDMTGFYKSVYTEDGVTKWVALTQFKPTYARRAFPCYDEPSYKTPFNISLGRQENQMTLSNMPRYLTQRL</sequence>
<dbReference type="GO" id="GO:0005615">
    <property type="term" value="C:extracellular space"/>
    <property type="evidence" value="ECO:0007669"/>
    <property type="project" value="TreeGrafter"/>
</dbReference>
<dbReference type="SUPFAM" id="SSF63737">
    <property type="entry name" value="Leukotriene A4 hydrolase N-terminal domain"/>
    <property type="match status" value="1"/>
</dbReference>
<keyword evidence="3" id="KW-0645">Protease</keyword>
<dbReference type="PANTHER" id="PTHR11533:SF294">
    <property type="entry name" value="THYROTROPIN-RELEASING HORMONE-DEGRADING ECTOENZYME"/>
    <property type="match status" value="1"/>
</dbReference>
<dbReference type="PANTHER" id="PTHR11533">
    <property type="entry name" value="PROTEASE M1 ZINC METALLOPROTEASE"/>
    <property type="match status" value="1"/>
</dbReference>
<dbReference type="GO" id="GO:0016020">
    <property type="term" value="C:membrane"/>
    <property type="evidence" value="ECO:0007669"/>
    <property type="project" value="TreeGrafter"/>
</dbReference>
<dbReference type="Gene3D" id="2.60.40.1730">
    <property type="entry name" value="tricorn interacting facor f3 domain"/>
    <property type="match status" value="1"/>
</dbReference>
<dbReference type="GO" id="GO:0070006">
    <property type="term" value="F:metalloaminopeptidase activity"/>
    <property type="evidence" value="ECO:0007669"/>
    <property type="project" value="TreeGrafter"/>
</dbReference>
<reference evidence="3 4" key="1">
    <citation type="submission" date="2019-08" db="EMBL/GenBank/DDBJ databases">
        <title>Whole genome of Aphis craccivora.</title>
        <authorList>
            <person name="Voronova N.V."/>
            <person name="Shulinski R.S."/>
            <person name="Bandarenka Y.V."/>
            <person name="Zhorov D.G."/>
            <person name="Warner D."/>
        </authorList>
    </citation>
    <scope>NUCLEOTIDE SEQUENCE [LARGE SCALE GENOMIC DNA]</scope>
    <source>
        <strain evidence="3">180601</strain>
        <tissue evidence="3">Whole Body</tissue>
    </source>
</reference>
<dbReference type="InterPro" id="IPR045357">
    <property type="entry name" value="Aminopeptidase_N-like_N"/>
</dbReference>
<dbReference type="GO" id="GO:0043171">
    <property type="term" value="P:peptide catabolic process"/>
    <property type="evidence" value="ECO:0007669"/>
    <property type="project" value="TreeGrafter"/>
</dbReference>
<dbReference type="GO" id="GO:0006508">
    <property type="term" value="P:proteolysis"/>
    <property type="evidence" value="ECO:0007669"/>
    <property type="project" value="TreeGrafter"/>
</dbReference>
<dbReference type="GO" id="GO:0005737">
    <property type="term" value="C:cytoplasm"/>
    <property type="evidence" value="ECO:0007669"/>
    <property type="project" value="TreeGrafter"/>
</dbReference>
<dbReference type="GO" id="GO:0042277">
    <property type="term" value="F:peptide binding"/>
    <property type="evidence" value="ECO:0007669"/>
    <property type="project" value="TreeGrafter"/>
</dbReference>
<feature type="domain" description="Aminopeptidase N-like N-terminal" evidence="2">
    <location>
        <begin position="50"/>
        <end position="214"/>
    </location>
</feature>
<dbReference type="GO" id="GO:0008270">
    <property type="term" value="F:zinc ion binding"/>
    <property type="evidence" value="ECO:0007669"/>
    <property type="project" value="TreeGrafter"/>
</dbReference>
<dbReference type="Proteomes" id="UP000478052">
    <property type="component" value="Unassembled WGS sequence"/>
</dbReference>
<proteinExistence type="predicted"/>
<gene>
    <name evidence="3" type="ORF">FWK35_00034851</name>
</gene>
<dbReference type="Pfam" id="PF17900">
    <property type="entry name" value="Peptidase_M1_N"/>
    <property type="match status" value="1"/>
</dbReference>
<comment type="caution">
    <text evidence="3">The sequence shown here is derived from an EMBL/GenBank/DDBJ whole genome shotgun (WGS) entry which is preliminary data.</text>
</comment>
<protein>
    <submittedName>
        <fullName evidence="3">Glutamyl aminopeptidase-like</fullName>
    </submittedName>
</protein>
<dbReference type="InterPro" id="IPR042097">
    <property type="entry name" value="Aminopeptidase_N-like_N_sf"/>
</dbReference>
<dbReference type="AlphaFoldDB" id="A0A6G0VX28"/>
<evidence type="ECO:0000313" key="4">
    <source>
        <dbReference type="Proteomes" id="UP000478052"/>
    </source>
</evidence>
<keyword evidence="3" id="KW-0031">Aminopeptidase</keyword>
<accession>A0A6G0VX28</accession>